<name>A0AAV7VSF5_PLEWA</name>
<evidence type="ECO:0000313" key="2">
    <source>
        <dbReference type="Proteomes" id="UP001066276"/>
    </source>
</evidence>
<feature type="non-terminal residue" evidence="1">
    <location>
        <position position="52"/>
    </location>
</feature>
<organism evidence="1 2">
    <name type="scientific">Pleurodeles waltl</name>
    <name type="common">Iberian ribbed newt</name>
    <dbReference type="NCBI Taxonomy" id="8319"/>
    <lineage>
        <taxon>Eukaryota</taxon>
        <taxon>Metazoa</taxon>
        <taxon>Chordata</taxon>
        <taxon>Craniata</taxon>
        <taxon>Vertebrata</taxon>
        <taxon>Euteleostomi</taxon>
        <taxon>Amphibia</taxon>
        <taxon>Batrachia</taxon>
        <taxon>Caudata</taxon>
        <taxon>Salamandroidea</taxon>
        <taxon>Salamandridae</taxon>
        <taxon>Pleurodelinae</taxon>
        <taxon>Pleurodeles</taxon>
    </lineage>
</organism>
<evidence type="ECO:0000313" key="1">
    <source>
        <dbReference type="EMBL" id="KAJ1203162.1"/>
    </source>
</evidence>
<reference evidence="1" key="1">
    <citation type="journal article" date="2022" name="bioRxiv">
        <title>Sequencing and chromosome-scale assembly of the giantPleurodeles waltlgenome.</title>
        <authorList>
            <person name="Brown T."/>
            <person name="Elewa A."/>
            <person name="Iarovenko S."/>
            <person name="Subramanian E."/>
            <person name="Araus A.J."/>
            <person name="Petzold A."/>
            <person name="Susuki M."/>
            <person name="Suzuki K.-i.T."/>
            <person name="Hayashi T."/>
            <person name="Toyoda A."/>
            <person name="Oliveira C."/>
            <person name="Osipova E."/>
            <person name="Leigh N.D."/>
            <person name="Simon A."/>
            <person name="Yun M.H."/>
        </authorList>
    </citation>
    <scope>NUCLEOTIDE SEQUENCE</scope>
    <source>
        <strain evidence="1">20211129_DDA</strain>
        <tissue evidence="1">Liver</tissue>
    </source>
</reference>
<dbReference type="AlphaFoldDB" id="A0AAV7VSF5"/>
<keyword evidence="2" id="KW-1185">Reference proteome</keyword>
<protein>
    <submittedName>
        <fullName evidence="1">Uncharacterized protein</fullName>
    </submittedName>
</protein>
<dbReference type="EMBL" id="JANPWB010000003">
    <property type="protein sequence ID" value="KAJ1203162.1"/>
    <property type="molecule type" value="Genomic_DNA"/>
</dbReference>
<feature type="non-terminal residue" evidence="1">
    <location>
        <position position="1"/>
    </location>
</feature>
<sequence>NILTLTNAFDLPEGNITQENYDMMLTYFNATNTNATQSLNLQTCNLETLLTD</sequence>
<proteinExistence type="predicted"/>
<dbReference type="Proteomes" id="UP001066276">
    <property type="component" value="Chromosome 2_1"/>
</dbReference>
<gene>
    <name evidence="1" type="ORF">NDU88_006956</name>
</gene>
<accession>A0AAV7VSF5</accession>
<comment type="caution">
    <text evidence="1">The sequence shown here is derived from an EMBL/GenBank/DDBJ whole genome shotgun (WGS) entry which is preliminary data.</text>
</comment>